<dbReference type="PROSITE" id="PS50297">
    <property type="entry name" value="ANK_REP_REGION"/>
    <property type="match status" value="1"/>
</dbReference>
<keyword evidence="2" id="KW-0472">Membrane</keyword>
<dbReference type="Proteomes" id="UP000253083">
    <property type="component" value="Unassembled WGS sequence"/>
</dbReference>
<dbReference type="Pfam" id="PF12796">
    <property type="entry name" value="Ank_2"/>
    <property type="match status" value="1"/>
</dbReference>
<evidence type="ECO:0000313" key="3">
    <source>
        <dbReference type="EMBL" id="RBP48820.1"/>
    </source>
</evidence>
<evidence type="ECO:0000256" key="2">
    <source>
        <dbReference type="SAM" id="Phobius"/>
    </source>
</evidence>
<keyword evidence="1" id="KW-0040">ANK repeat</keyword>
<keyword evidence="4" id="KW-1185">Reference proteome</keyword>
<dbReference type="PROSITE" id="PS50088">
    <property type="entry name" value="ANK_REPEAT"/>
    <property type="match status" value="2"/>
</dbReference>
<feature type="transmembrane region" description="Helical" evidence="2">
    <location>
        <begin position="20"/>
        <end position="42"/>
    </location>
</feature>
<dbReference type="Gene3D" id="1.25.40.20">
    <property type="entry name" value="Ankyrin repeat-containing domain"/>
    <property type="match status" value="1"/>
</dbReference>
<name>A0A395JM10_9GAMM</name>
<feature type="repeat" description="ANK" evidence="1">
    <location>
        <begin position="147"/>
        <end position="180"/>
    </location>
</feature>
<dbReference type="SUPFAM" id="SSF48403">
    <property type="entry name" value="Ankyrin repeat"/>
    <property type="match status" value="1"/>
</dbReference>
<reference evidence="3 4" key="1">
    <citation type="submission" date="2018-06" db="EMBL/GenBank/DDBJ databases">
        <title>Genomic Encyclopedia of Type Strains, Phase IV (KMG-IV): sequencing the most valuable type-strain genomes for metagenomic binning, comparative biology and taxonomic classification.</title>
        <authorList>
            <person name="Goeker M."/>
        </authorList>
    </citation>
    <scope>NUCLEOTIDE SEQUENCE [LARGE SCALE GENOMIC DNA]</scope>
    <source>
        <strain evidence="3 4">DSM 24032</strain>
    </source>
</reference>
<keyword evidence="2" id="KW-1133">Transmembrane helix</keyword>
<dbReference type="InParanoid" id="A0A395JM10"/>
<proteinExistence type="predicted"/>
<protein>
    <submittedName>
        <fullName evidence="3">Ankyrin repeat protein</fullName>
    </submittedName>
</protein>
<dbReference type="AlphaFoldDB" id="A0A395JM10"/>
<comment type="caution">
    <text evidence="3">The sequence shown here is derived from an EMBL/GenBank/DDBJ whole genome shotgun (WGS) entry which is preliminary data.</text>
</comment>
<dbReference type="EMBL" id="QNRT01000005">
    <property type="protein sequence ID" value="RBP48820.1"/>
    <property type="molecule type" value="Genomic_DNA"/>
</dbReference>
<dbReference type="PANTHER" id="PTHR46224:SF6">
    <property type="entry name" value="ANKYRIN REPEAT FAMILY PROTEIN"/>
    <property type="match status" value="1"/>
</dbReference>
<dbReference type="InterPro" id="IPR036770">
    <property type="entry name" value="Ankyrin_rpt-contain_sf"/>
</dbReference>
<dbReference type="InterPro" id="IPR051616">
    <property type="entry name" value="Cul2-RING_E3_ligase_SR"/>
</dbReference>
<sequence>MSESPNNATPSDSDRSARLMGVNPLLLILLLAVLAFAVYLQVSNPHKKYSRQAYWQTATVDDVYTIPDEALQPGNRNGPVLLWAATGANDPEVIAALVERGADVNESDAGAFSGTPLSAAAGYSSNPAIIDVLVRLGADIHKVVGSNNKTPLIIAAEINQNPEIAERLIRHGANLNYRDLTGRTAIEQAIRFENNAVAAVLRKHSAPVLP</sequence>
<dbReference type="InterPro" id="IPR002110">
    <property type="entry name" value="Ankyrin_rpt"/>
</dbReference>
<dbReference type="RefSeq" id="WP_113955415.1">
    <property type="nucleotide sequence ID" value="NZ_QNRT01000005.1"/>
</dbReference>
<dbReference type="PANTHER" id="PTHR46224">
    <property type="entry name" value="ANKYRIN REPEAT FAMILY PROTEIN"/>
    <property type="match status" value="1"/>
</dbReference>
<organism evidence="3 4">
    <name type="scientific">Arenicella xantha</name>
    <dbReference type="NCBI Taxonomy" id="644221"/>
    <lineage>
        <taxon>Bacteria</taxon>
        <taxon>Pseudomonadati</taxon>
        <taxon>Pseudomonadota</taxon>
        <taxon>Gammaproteobacteria</taxon>
        <taxon>Arenicellales</taxon>
        <taxon>Arenicellaceae</taxon>
        <taxon>Arenicella</taxon>
    </lineage>
</organism>
<keyword evidence="2" id="KW-0812">Transmembrane</keyword>
<evidence type="ECO:0000313" key="4">
    <source>
        <dbReference type="Proteomes" id="UP000253083"/>
    </source>
</evidence>
<accession>A0A395JM10</accession>
<dbReference type="SMART" id="SM00248">
    <property type="entry name" value="ANK"/>
    <property type="match status" value="4"/>
</dbReference>
<gene>
    <name evidence="3" type="ORF">DFR28_105159</name>
</gene>
<evidence type="ECO:0000256" key="1">
    <source>
        <dbReference type="PROSITE-ProRule" id="PRU00023"/>
    </source>
</evidence>
<dbReference type="OrthoDB" id="7061200at2"/>
<feature type="repeat" description="ANK" evidence="1">
    <location>
        <begin position="77"/>
        <end position="109"/>
    </location>
</feature>